<protein>
    <submittedName>
        <fullName evidence="2">Uncharacterized protein</fullName>
    </submittedName>
</protein>
<evidence type="ECO:0000313" key="3">
    <source>
        <dbReference type="Proteomes" id="UP001189429"/>
    </source>
</evidence>
<feature type="region of interest" description="Disordered" evidence="1">
    <location>
        <begin position="1"/>
        <end position="31"/>
    </location>
</feature>
<organism evidence="2 3">
    <name type="scientific">Prorocentrum cordatum</name>
    <dbReference type="NCBI Taxonomy" id="2364126"/>
    <lineage>
        <taxon>Eukaryota</taxon>
        <taxon>Sar</taxon>
        <taxon>Alveolata</taxon>
        <taxon>Dinophyceae</taxon>
        <taxon>Prorocentrales</taxon>
        <taxon>Prorocentraceae</taxon>
        <taxon>Prorocentrum</taxon>
    </lineage>
</organism>
<evidence type="ECO:0000256" key="1">
    <source>
        <dbReference type="SAM" id="MobiDB-lite"/>
    </source>
</evidence>
<dbReference type="Proteomes" id="UP001189429">
    <property type="component" value="Unassembled WGS sequence"/>
</dbReference>
<proteinExistence type="predicted"/>
<feature type="region of interest" description="Disordered" evidence="1">
    <location>
        <begin position="97"/>
        <end position="124"/>
    </location>
</feature>
<sequence>MSAGSPAGSARSRDAGDGGPPGGEPLSPTVRELVEKCHDEMFPTDPLDELVISELRNHDIVSMRDLSMPPSEGLLKSPVWSLVELMQKKAAVQKFVDPGARSAKRARTAADAESGPGPRHGGPAPGVVQFCTARDARLDDIHLGDAVTTNHTRNRRMKYLRKPEWIATFCGAFRINPPANLTERHLRHEKFKDMKQFEYFLWEDICNQPLFDSISFEICRKLNVLQDDFWFETDQGHRLRNVDGILDKFKYLDGETSHRDKEHPPEFHGKPVIDIHVVVKRWE</sequence>
<evidence type="ECO:0000313" key="2">
    <source>
        <dbReference type="EMBL" id="CAK0835861.1"/>
    </source>
</evidence>
<dbReference type="EMBL" id="CAUYUJ010013247">
    <property type="protein sequence ID" value="CAK0835861.1"/>
    <property type="molecule type" value="Genomic_DNA"/>
</dbReference>
<accession>A0ABN9STY6</accession>
<keyword evidence="3" id="KW-1185">Reference proteome</keyword>
<reference evidence="2" key="1">
    <citation type="submission" date="2023-10" db="EMBL/GenBank/DDBJ databases">
        <authorList>
            <person name="Chen Y."/>
            <person name="Shah S."/>
            <person name="Dougan E. K."/>
            <person name="Thang M."/>
            <person name="Chan C."/>
        </authorList>
    </citation>
    <scope>NUCLEOTIDE SEQUENCE [LARGE SCALE GENOMIC DNA]</scope>
</reference>
<gene>
    <name evidence="2" type="ORF">PCOR1329_LOCUS32539</name>
</gene>
<feature type="compositionally biased region" description="Low complexity" evidence="1">
    <location>
        <begin position="1"/>
        <end position="10"/>
    </location>
</feature>
<name>A0ABN9STY6_9DINO</name>
<comment type="caution">
    <text evidence="2">The sequence shown here is derived from an EMBL/GenBank/DDBJ whole genome shotgun (WGS) entry which is preliminary data.</text>
</comment>